<reference evidence="3" key="1">
    <citation type="journal article" date="2021" name="Genome Biol. Evol.">
        <title>A High-Quality Reference Genome for a Parasitic Bivalve with Doubly Uniparental Inheritance (Bivalvia: Unionida).</title>
        <authorList>
            <person name="Smith C.H."/>
        </authorList>
    </citation>
    <scope>NUCLEOTIDE SEQUENCE</scope>
    <source>
        <strain evidence="3">CHS0354</strain>
    </source>
</reference>
<dbReference type="Proteomes" id="UP001195483">
    <property type="component" value="Unassembled WGS sequence"/>
</dbReference>
<evidence type="ECO:0000256" key="2">
    <source>
        <dbReference type="ARBA" id="ARBA00023157"/>
    </source>
</evidence>
<dbReference type="InterPro" id="IPR000884">
    <property type="entry name" value="TSP1_rpt"/>
</dbReference>
<dbReference type="PANTHER" id="PTHR16311">
    <property type="entry name" value="THROMBOSPONDIN TYPE I DOMAIN-CONTAINING 1"/>
    <property type="match status" value="1"/>
</dbReference>
<dbReference type="GO" id="GO:0071944">
    <property type="term" value="C:cell periphery"/>
    <property type="evidence" value="ECO:0007669"/>
    <property type="project" value="TreeGrafter"/>
</dbReference>
<keyword evidence="2" id="KW-1015">Disulfide bond</keyword>
<comment type="caution">
    <text evidence="3">The sequence shown here is derived from an EMBL/GenBank/DDBJ whole genome shotgun (WGS) entry which is preliminary data.</text>
</comment>
<protein>
    <submittedName>
        <fullName evidence="3">Uncharacterized protein</fullName>
    </submittedName>
</protein>
<dbReference type="FunFam" id="2.20.100.10:FF:000007">
    <property type="entry name" value="Thrombospondin 1"/>
    <property type="match status" value="1"/>
</dbReference>
<organism evidence="3 4">
    <name type="scientific">Potamilus streckersoni</name>
    <dbReference type="NCBI Taxonomy" id="2493646"/>
    <lineage>
        <taxon>Eukaryota</taxon>
        <taxon>Metazoa</taxon>
        <taxon>Spiralia</taxon>
        <taxon>Lophotrochozoa</taxon>
        <taxon>Mollusca</taxon>
        <taxon>Bivalvia</taxon>
        <taxon>Autobranchia</taxon>
        <taxon>Heteroconchia</taxon>
        <taxon>Palaeoheterodonta</taxon>
        <taxon>Unionida</taxon>
        <taxon>Unionoidea</taxon>
        <taxon>Unionidae</taxon>
        <taxon>Ambleminae</taxon>
        <taxon>Lampsilini</taxon>
        <taxon>Potamilus</taxon>
    </lineage>
</organism>
<reference evidence="3" key="2">
    <citation type="journal article" date="2021" name="Genome Biol. Evol.">
        <title>Developing a high-quality reference genome for a parasitic bivalve with doubly uniparental inheritance (Bivalvia: Unionida).</title>
        <authorList>
            <person name="Smith C.H."/>
        </authorList>
    </citation>
    <scope>NUCLEOTIDE SEQUENCE</scope>
    <source>
        <strain evidence="3">CHS0354</strain>
        <tissue evidence="3">Mantle</tissue>
    </source>
</reference>
<sequence>MENIGQKRKAVNLHHRSAHHQNSCLNEWSDHMCFNDVLFEGKCGPNHYESELCRAACGYCTNLLDGHWGDWSPWSSCTSTCGLAIQKRTRQCDNPPPTNGGQVCHGPSDDSALCTLSPCIYT</sequence>
<dbReference type="PRINTS" id="PR01705">
    <property type="entry name" value="TSP1REPEAT"/>
</dbReference>
<dbReference type="InterPro" id="IPR036383">
    <property type="entry name" value="TSP1_rpt_sf"/>
</dbReference>
<gene>
    <name evidence="3" type="ORF">CHS0354_020276</name>
</gene>
<dbReference type="EMBL" id="JAEAOA010001233">
    <property type="protein sequence ID" value="KAK3585709.1"/>
    <property type="molecule type" value="Genomic_DNA"/>
</dbReference>
<name>A0AAE0S5U4_9BIVA</name>
<dbReference type="PROSITE" id="PS50092">
    <property type="entry name" value="TSP1"/>
    <property type="match status" value="1"/>
</dbReference>
<keyword evidence="4" id="KW-1185">Reference proteome</keyword>
<dbReference type="Pfam" id="PF00090">
    <property type="entry name" value="TSP_1"/>
    <property type="match status" value="1"/>
</dbReference>
<accession>A0AAE0S5U4</accession>
<dbReference type="Gene3D" id="2.20.100.10">
    <property type="entry name" value="Thrombospondin type-1 (TSP1) repeat"/>
    <property type="match status" value="1"/>
</dbReference>
<dbReference type="SUPFAM" id="SSF82895">
    <property type="entry name" value="TSP-1 type 1 repeat"/>
    <property type="match status" value="1"/>
</dbReference>
<dbReference type="InterPro" id="IPR038877">
    <property type="entry name" value="THSD1"/>
</dbReference>
<dbReference type="SMART" id="SM00209">
    <property type="entry name" value="TSP1"/>
    <property type="match status" value="1"/>
</dbReference>
<keyword evidence="1" id="KW-0677">Repeat</keyword>
<evidence type="ECO:0000313" key="4">
    <source>
        <dbReference type="Proteomes" id="UP001195483"/>
    </source>
</evidence>
<evidence type="ECO:0000313" key="3">
    <source>
        <dbReference type="EMBL" id="KAK3585709.1"/>
    </source>
</evidence>
<dbReference type="AlphaFoldDB" id="A0AAE0S5U4"/>
<dbReference type="PANTHER" id="PTHR16311:SF3">
    <property type="entry name" value="THROMBOSPONDIN TYPE-1 DOMAIN-CONTAINING PROTEIN 1"/>
    <property type="match status" value="1"/>
</dbReference>
<evidence type="ECO:0000256" key="1">
    <source>
        <dbReference type="ARBA" id="ARBA00022737"/>
    </source>
</evidence>
<proteinExistence type="predicted"/>
<reference evidence="3" key="3">
    <citation type="submission" date="2023-05" db="EMBL/GenBank/DDBJ databases">
        <authorList>
            <person name="Smith C.H."/>
        </authorList>
    </citation>
    <scope>NUCLEOTIDE SEQUENCE</scope>
    <source>
        <strain evidence="3">CHS0354</strain>
        <tissue evidence="3">Mantle</tissue>
    </source>
</reference>